<protein>
    <submittedName>
        <fullName evidence="1">Uncharacterized protein</fullName>
    </submittedName>
</protein>
<reference evidence="1" key="1">
    <citation type="journal article" date="2020" name="bioRxiv">
        <title>Comparative genomics of Chlamydomonas.</title>
        <authorList>
            <person name="Craig R.J."/>
            <person name="Hasan A.R."/>
            <person name="Ness R.W."/>
            <person name="Keightley P.D."/>
        </authorList>
    </citation>
    <scope>NUCLEOTIDE SEQUENCE</scope>
    <source>
        <strain evidence="1">SAG 7.73</strain>
    </source>
</reference>
<organism evidence="1 2">
    <name type="scientific">Chlamydomonas incerta</name>
    <dbReference type="NCBI Taxonomy" id="51695"/>
    <lineage>
        <taxon>Eukaryota</taxon>
        <taxon>Viridiplantae</taxon>
        <taxon>Chlorophyta</taxon>
        <taxon>core chlorophytes</taxon>
        <taxon>Chlorophyceae</taxon>
        <taxon>CS clade</taxon>
        <taxon>Chlamydomonadales</taxon>
        <taxon>Chlamydomonadaceae</taxon>
        <taxon>Chlamydomonas</taxon>
    </lineage>
</organism>
<comment type="caution">
    <text evidence="1">The sequence shown here is derived from an EMBL/GenBank/DDBJ whole genome shotgun (WGS) entry which is preliminary data.</text>
</comment>
<dbReference type="AlphaFoldDB" id="A0A835SU32"/>
<gene>
    <name evidence="1" type="ORF">HXX76_010447</name>
</gene>
<sequence length="914" mass="94299">MQKVAKEHQAMVPANVDQLKERLTAVLNAAGLPDKAFEIYPAKEAQITHSYGIDKLTLRGAGISVRSQYLDKATTALGAMRLVCIDADATTGRLNFTWRQPTVAIKAGASSSSSAGKEFQPRILKLSPAEKIAPSETAVLVHISSEVAGIGTNTPDVCAAHILMHEARQILKDHLGDLNAYGTRGSDQELQDVADACAAQLQRLYYGSAASILDSRAFPAISATAGGIVPRSMQPQAYALHCRSAQVAAALREAGTTYIIGDGGTMRIWCTEQPTPLTAWLPESMQAAARSRGVILDLGGRDTISHPDAAAITNAIGSKLTDGAFSSLANDLAELHAEQTSSDAVTCLQRSKQHAAQSAPPRVQLLGAGHWPYDATNLPNHMALEVLYAIHDDGLWQPLADLAPSSYDTDGNAEYAVPTSKVGILPATDAAAGVLMWACSTARCTLPQLLDYPLSFNTSSRSLTQEQKRMLRMPLTHIGLAHGMLTAADPLTGLGLWMQQAGDNPELETALETIAFRAFTEPPVLPPAAPVVRAAPAVGLTREELTAAAKAKLQKSWTQTWKGPCASMVAGAVAAAALVDPEGCVERGAPAAAAKDRVELEGVGRGAGDRAAGETAAVALEVGAREAGAQEAGAMAAEVWEAGRKAAEEGVVAARGVEAEVEEDWAGLVKAAVDWAGAGMGVRVTEAEAPVGRVKEAPGMGEWAREVGAMAGADLEGVGTGEATLEGVARAAGEREAEARGEAGLEVEAMEVEDKEAEVRGAEATEVEDMEVPGRAGEATAGVELEVAARGVAATGEGAKAEEAKVEVATAVGDGEAAGLGEAGKEAEVREAEEKAAEVVGDAGTEVVATGAVARAAVARVGAERAVEGMGAPGRAEEETAGVEAAAVAMEAVDKAAVAREASERVVWGTAVGG</sequence>
<accession>A0A835SU32</accession>
<evidence type="ECO:0000313" key="1">
    <source>
        <dbReference type="EMBL" id="KAG2428299.1"/>
    </source>
</evidence>
<dbReference type="EMBL" id="JAEHOC010000035">
    <property type="protein sequence ID" value="KAG2428299.1"/>
    <property type="molecule type" value="Genomic_DNA"/>
</dbReference>
<keyword evidence="2" id="KW-1185">Reference proteome</keyword>
<name>A0A835SU32_CHLIN</name>
<evidence type="ECO:0000313" key="2">
    <source>
        <dbReference type="Proteomes" id="UP000650467"/>
    </source>
</evidence>
<dbReference type="Proteomes" id="UP000650467">
    <property type="component" value="Unassembled WGS sequence"/>
</dbReference>
<proteinExistence type="predicted"/>